<accession>A7VV61</accession>
<comment type="caution">
    <text evidence="1">The sequence shown here is derived from an EMBL/GenBank/DDBJ whole genome shotgun (WGS) entry which is preliminary data.</text>
</comment>
<sequence length="44" mass="5582">MITVNLQLIFYSKTLICQWTADIFRKIFYFQLFFLEKVWYHIKM</sequence>
<dbReference type="Proteomes" id="UP000003490">
    <property type="component" value="Unassembled WGS sequence"/>
</dbReference>
<reference evidence="1 2" key="1">
    <citation type="submission" date="2007-08" db="EMBL/GenBank/DDBJ databases">
        <title>Draft genome sequence of Clostridium leptum (DSM 753).</title>
        <authorList>
            <person name="Sudarsanam P."/>
            <person name="Ley R."/>
            <person name="Guruge J."/>
            <person name="Turnbaugh P.J."/>
            <person name="Mahowald M."/>
            <person name="Liep D."/>
            <person name="Gordon J."/>
        </authorList>
    </citation>
    <scope>NUCLEOTIDE SEQUENCE [LARGE SCALE GENOMIC DNA]</scope>
    <source>
        <strain evidence="1 2">DSM 753</strain>
    </source>
</reference>
<gene>
    <name evidence="1" type="ORF">CLOLEP_02466</name>
</gene>
<protein>
    <submittedName>
        <fullName evidence="1">Uncharacterized protein</fullName>
    </submittedName>
</protein>
<reference evidence="1 2" key="2">
    <citation type="submission" date="2007-08" db="EMBL/GenBank/DDBJ databases">
        <authorList>
            <person name="Fulton L."/>
            <person name="Clifton S."/>
            <person name="Fulton B."/>
            <person name="Xu J."/>
            <person name="Minx P."/>
            <person name="Pepin K.H."/>
            <person name="Johnson M."/>
            <person name="Thiruvilangam P."/>
            <person name="Bhonagiri V."/>
            <person name="Nash W.E."/>
            <person name="Wang C."/>
            <person name="Mardis E.R."/>
            <person name="Wilson R.K."/>
        </authorList>
    </citation>
    <scope>NUCLEOTIDE SEQUENCE [LARGE SCALE GENOMIC DNA]</scope>
    <source>
        <strain evidence="1 2">DSM 753</strain>
    </source>
</reference>
<evidence type="ECO:0000313" key="2">
    <source>
        <dbReference type="Proteomes" id="UP000003490"/>
    </source>
</evidence>
<name>A7VV61_9FIRM</name>
<evidence type="ECO:0000313" key="1">
    <source>
        <dbReference type="EMBL" id="EDO60861.1"/>
    </source>
</evidence>
<dbReference type="HOGENOM" id="CLU_3214472_0_0_9"/>
<dbReference type="EMBL" id="ABCB02000019">
    <property type="protein sequence ID" value="EDO60861.1"/>
    <property type="molecule type" value="Genomic_DNA"/>
</dbReference>
<dbReference type="AlphaFoldDB" id="A7VV61"/>
<organism evidence="1 2">
    <name type="scientific">[Clostridium] leptum DSM 753</name>
    <dbReference type="NCBI Taxonomy" id="428125"/>
    <lineage>
        <taxon>Bacteria</taxon>
        <taxon>Bacillati</taxon>
        <taxon>Bacillota</taxon>
        <taxon>Clostridia</taxon>
        <taxon>Eubacteriales</taxon>
        <taxon>Oscillospiraceae</taxon>
        <taxon>Oscillospiraceae incertae sedis</taxon>
    </lineage>
</organism>
<proteinExistence type="predicted"/>